<gene>
    <name evidence="3" type="ORF">GCM10009681_51780</name>
</gene>
<keyword evidence="1" id="KW-0812">Transmembrane</keyword>
<dbReference type="InterPro" id="IPR019251">
    <property type="entry name" value="DUF2231_TM"/>
</dbReference>
<feature type="transmembrane region" description="Helical" evidence="1">
    <location>
        <begin position="131"/>
        <end position="152"/>
    </location>
</feature>
<dbReference type="Pfam" id="PF09990">
    <property type="entry name" value="DUF2231"/>
    <property type="match status" value="1"/>
</dbReference>
<feature type="transmembrane region" description="Helical" evidence="1">
    <location>
        <begin position="88"/>
        <end position="110"/>
    </location>
</feature>
<evidence type="ECO:0000313" key="4">
    <source>
        <dbReference type="Proteomes" id="UP001500655"/>
    </source>
</evidence>
<sequence length="166" mass="17156">MFDEISGIPAHPLLVHGAVIFIPLQVLAGIAYAVLPFTRKHVWWATLALAVVGPAAAFFAKESGEALEARLVRGGMTDLTAVREHADFAGLTLWFSLALGVLMIAMVALARRTAPPTVTGTDAAPAAGGKVISLVLAVAIVGVGAATGYYVFKTGDTGAKMVWSGL</sequence>
<evidence type="ECO:0000256" key="1">
    <source>
        <dbReference type="SAM" id="Phobius"/>
    </source>
</evidence>
<organism evidence="3 4">
    <name type="scientific">Luedemannella helvata</name>
    <dbReference type="NCBI Taxonomy" id="349315"/>
    <lineage>
        <taxon>Bacteria</taxon>
        <taxon>Bacillati</taxon>
        <taxon>Actinomycetota</taxon>
        <taxon>Actinomycetes</taxon>
        <taxon>Micromonosporales</taxon>
        <taxon>Micromonosporaceae</taxon>
        <taxon>Luedemannella</taxon>
    </lineage>
</organism>
<proteinExistence type="predicted"/>
<dbReference type="RefSeq" id="WP_344087467.1">
    <property type="nucleotide sequence ID" value="NZ_BAAALS010000037.1"/>
</dbReference>
<feature type="domain" description="DUF2231" evidence="2">
    <location>
        <begin position="7"/>
        <end position="164"/>
    </location>
</feature>
<accession>A0ABN2L3P7</accession>
<keyword evidence="4" id="KW-1185">Reference proteome</keyword>
<protein>
    <recommendedName>
        <fullName evidence="2">DUF2231 domain-containing protein</fullName>
    </recommendedName>
</protein>
<keyword evidence="1" id="KW-0472">Membrane</keyword>
<comment type="caution">
    <text evidence="3">The sequence shown here is derived from an EMBL/GenBank/DDBJ whole genome shotgun (WGS) entry which is preliminary data.</text>
</comment>
<dbReference type="Proteomes" id="UP001500655">
    <property type="component" value="Unassembled WGS sequence"/>
</dbReference>
<dbReference type="EMBL" id="BAAALS010000037">
    <property type="protein sequence ID" value="GAA1773922.1"/>
    <property type="molecule type" value="Genomic_DNA"/>
</dbReference>
<name>A0ABN2L3P7_9ACTN</name>
<keyword evidence="1" id="KW-1133">Transmembrane helix</keyword>
<feature type="transmembrane region" description="Helical" evidence="1">
    <location>
        <begin position="13"/>
        <end position="35"/>
    </location>
</feature>
<reference evidence="3 4" key="1">
    <citation type="journal article" date="2019" name="Int. J. Syst. Evol. Microbiol.">
        <title>The Global Catalogue of Microorganisms (GCM) 10K type strain sequencing project: providing services to taxonomists for standard genome sequencing and annotation.</title>
        <authorList>
            <consortium name="The Broad Institute Genomics Platform"/>
            <consortium name="The Broad Institute Genome Sequencing Center for Infectious Disease"/>
            <person name="Wu L."/>
            <person name="Ma J."/>
        </authorList>
    </citation>
    <scope>NUCLEOTIDE SEQUENCE [LARGE SCALE GENOMIC DNA]</scope>
    <source>
        <strain evidence="3 4">JCM 13249</strain>
    </source>
</reference>
<evidence type="ECO:0000313" key="3">
    <source>
        <dbReference type="EMBL" id="GAA1773922.1"/>
    </source>
</evidence>
<feature type="transmembrane region" description="Helical" evidence="1">
    <location>
        <begin position="42"/>
        <end position="60"/>
    </location>
</feature>
<evidence type="ECO:0000259" key="2">
    <source>
        <dbReference type="Pfam" id="PF09990"/>
    </source>
</evidence>